<protein>
    <submittedName>
        <fullName evidence="2">Uncharacterized protein</fullName>
    </submittedName>
</protein>
<feature type="transmembrane region" description="Helical" evidence="1">
    <location>
        <begin position="195"/>
        <end position="218"/>
    </location>
</feature>
<dbReference type="Proteomes" id="UP001338309">
    <property type="component" value="Unassembled WGS sequence"/>
</dbReference>
<keyword evidence="3" id="KW-1185">Reference proteome</keyword>
<evidence type="ECO:0000313" key="2">
    <source>
        <dbReference type="EMBL" id="GMQ31607.1"/>
    </source>
</evidence>
<name>A0ABQ6PUK7_9BACT</name>
<keyword evidence="1" id="KW-0472">Membrane</keyword>
<comment type="caution">
    <text evidence="2">The sequence shown here is derived from an EMBL/GenBank/DDBJ whole genome shotgun (WGS) entry which is preliminary data.</text>
</comment>
<proteinExistence type="predicted"/>
<gene>
    <name evidence="2" type="ORF">Aconfl_42520</name>
</gene>
<feature type="transmembrane region" description="Helical" evidence="1">
    <location>
        <begin position="161"/>
        <end position="183"/>
    </location>
</feature>
<dbReference type="RefSeq" id="WP_338226380.1">
    <property type="nucleotide sequence ID" value="NZ_BTPD01000022.1"/>
</dbReference>
<keyword evidence="1" id="KW-1133">Transmembrane helix</keyword>
<dbReference type="EMBL" id="BTPD01000022">
    <property type="protein sequence ID" value="GMQ31607.1"/>
    <property type="molecule type" value="Genomic_DNA"/>
</dbReference>
<sequence length="639" mass="73906">MNLKIRLIFPIFFFLMLIPQKSNSGFLKKAFGGAVSLFVEKPINAVSGILGRGTSDYFTNAWSPSINNLKGSGLEIVAEFDRKFQERISQFDSSISSNLSKFDEILKTNIGTIESLTFTAIEDVDKVLSNRLNQFDEIIARNFNLLDTSMVRSIFLLEKSLIFVFLFGFILVMIILSFNSFVVKRSSEMDNRLKILLNSFIPYLIVLILVVGGLNIYLNSPVGANYKLKQIVENHEKGYYESFMILDFNNSIFHSTNLQHFNPLSNKYKALNEKARLFREIFNRPVMIKQNFLNEDVFEKLSQIQYYSENSDLGYDPDVDIVLSYIIFQNDNTRLKEYLAACISMNALKKAKEENKIAVFEDLAFNYLKIFSERPFDVDINFFKKNSSFTFEYYSKSEILDFYKKSFNDYSISNSSLSKIISYNNLVVEMESSIQELYLDLISISAENLELKQEKAREIKQVWNSFENSIKTDKSLSNSTLILNLFFFNDAIISEAYSVLGEKIVGSPKNSLLNDYLKGVSVLTKKMIEQESELLFKDNSENLKQFTNFYSEFLLNEKNSERVTPEKLFEVSLNLAENSSRMGYFFKTDSGSVPFYFYILESLKSKLSDSNRKNFFELNNQRITDIHYSFILSDSKHLL</sequence>
<accession>A0ABQ6PUK7</accession>
<reference evidence="2 3" key="1">
    <citation type="submission" date="2023-08" db="EMBL/GenBank/DDBJ databases">
        <title>Draft genome sequence of Algoriphagus confluentis.</title>
        <authorList>
            <person name="Takatani N."/>
            <person name="Hosokawa M."/>
            <person name="Sawabe T."/>
        </authorList>
    </citation>
    <scope>NUCLEOTIDE SEQUENCE [LARGE SCALE GENOMIC DNA]</scope>
    <source>
        <strain evidence="2 3">NBRC 111222</strain>
    </source>
</reference>
<evidence type="ECO:0000256" key="1">
    <source>
        <dbReference type="SAM" id="Phobius"/>
    </source>
</evidence>
<organism evidence="2 3">
    <name type="scientific">Algoriphagus confluentis</name>
    <dbReference type="NCBI Taxonomy" id="1697556"/>
    <lineage>
        <taxon>Bacteria</taxon>
        <taxon>Pseudomonadati</taxon>
        <taxon>Bacteroidota</taxon>
        <taxon>Cytophagia</taxon>
        <taxon>Cytophagales</taxon>
        <taxon>Cyclobacteriaceae</taxon>
        <taxon>Algoriphagus</taxon>
    </lineage>
</organism>
<keyword evidence="1" id="KW-0812">Transmembrane</keyword>
<evidence type="ECO:0000313" key="3">
    <source>
        <dbReference type="Proteomes" id="UP001338309"/>
    </source>
</evidence>